<feature type="signal peptide" evidence="2">
    <location>
        <begin position="1"/>
        <end position="35"/>
    </location>
</feature>
<feature type="chain" id="PRO_5013047848" evidence="2">
    <location>
        <begin position="36"/>
        <end position="246"/>
    </location>
</feature>
<feature type="transmembrane region" description="Helical" evidence="1">
    <location>
        <begin position="190"/>
        <end position="215"/>
    </location>
</feature>
<name>A0A1V4KW47_PATFA</name>
<dbReference type="Proteomes" id="UP000190648">
    <property type="component" value="Unassembled WGS sequence"/>
</dbReference>
<sequence length="246" mass="26924">MLLELSTQGSLMDFPQFTLLCFLLLTIAAPCPNLAMPNNNPVEGAQVSSFGKTYVTVYHCKDCESHICESSNYEDFVKIGETQSETFSNEIIRLVTTETQIVMCFQQENTSPGGIYAIVWEKAVGMGDSCGILNSGVSSENTGDNTIKTCCVAETNLLVPSPSLECYTEMLDKKARKSTADIPEEDTPQFSINVGVITTVMIVLVFAAAVATYCVRNRTRQGPVLVLHQVLNRQEVVQQETGQSLL</sequence>
<organism evidence="3 4">
    <name type="scientific">Patagioenas fasciata monilis</name>
    <dbReference type="NCBI Taxonomy" id="372326"/>
    <lineage>
        <taxon>Eukaryota</taxon>
        <taxon>Metazoa</taxon>
        <taxon>Chordata</taxon>
        <taxon>Craniata</taxon>
        <taxon>Vertebrata</taxon>
        <taxon>Euteleostomi</taxon>
        <taxon>Archelosauria</taxon>
        <taxon>Archosauria</taxon>
        <taxon>Dinosauria</taxon>
        <taxon>Saurischia</taxon>
        <taxon>Theropoda</taxon>
        <taxon>Coelurosauria</taxon>
        <taxon>Aves</taxon>
        <taxon>Neognathae</taxon>
        <taxon>Neoaves</taxon>
        <taxon>Columbimorphae</taxon>
        <taxon>Columbiformes</taxon>
        <taxon>Columbidae</taxon>
        <taxon>Patagioenas</taxon>
    </lineage>
</organism>
<evidence type="ECO:0000256" key="2">
    <source>
        <dbReference type="SAM" id="SignalP"/>
    </source>
</evidence>
<gene>
    <name evidence="3" type="ORF">AV530_003192</name>
</gene>
<evidence type="ECO:0000256" key="1">
    <source>
        <dbReference type="SAM" id="Phobius"/>
    </source>
</evidence>
<proteinExistence type="predicted"/>
<keyword evidence="1" id="KW-0472">Membrane</keyword>
<keyword evidence="2" id="KW-0732">Signal</keyword>
<dbReference type="EMBL" id="LSYS01001520">
    <property type="protein sequence ID" value="OPJ88709.1"/>
    <property type="molecule type" value="Genomic_DNA"/>
</dbReference>
<comment type="caution">
    <text evidence="3">The sequence shown here is derived from an EMBL/GenBank/DDBJ whole genome shotgun (WGS) entry which is preliminary data.</text>
</comment>
<reference evidence="3 4" key="1">
    <citation type="submission" date="2016-02" db="EMBL/GenBank/DDBJ databases">
        <title>Band-tailed pigeon sequencing and assembly.</title>
        <authorList>
            <person name="Soares A.E."/>
            <person name="Novak B.J."/>
            <person name="Rice E.S."/>
            <person name="O'Connell B."/>
            <person name="Chang D."/>
            <person name="Weber S."/>
            <person name="Shapiro B."/>
        </authorList>
    </citation>
    <scope>NUCLEOTIDE SEQUENCE [LARGE SCALE GENOMIC DNA]</scope>
    <source>
        <strain evidence="3">BTP2013</strain>
        <tissue evidence="3">Blood</tissue>
    </source>
</reference>
<dbReference type="OrthoDB" id="9216205at2759"/>
<protein>
    <submittedName>
        <fullName evidence="3">Uncharacterized protein</fullName>
    </submittedName>
</protein>
<keyword evidence="1" id="KW-0812">Transmembrane</keyword>
<evidence type="ECO:0000313" key="4">
    <source>
        <dbReference type="Proteomes" id="UP000190648"/>
    </source>
</evidence>
<keyword evidence="4" id="KW-1185">Reference proteome</keyword>
<accession>A0A1V4KW47</accession>
<keyword evidence="1" id="KW-1133">Transmembrane helix</keyword>
<dbReference type="AlphaFoldDB" id="A0A1V4KW47"/>
<evidence type="ECO:0000313" key="3">
    <source>
        <dbReference type="EMBL" id="OPJ88709.1"/>
    </source>
</evidence>